<evidence type="ECO:0000259" key="1">
    <source>
        <dbReference type="PROSITE" id="PS51186"/>
    </source>
</evidence>
<dbReference type="Gene3D" id="3.40.630.30">
    <property type="match status" value="1"/>
</dbReference>
<dbReference type="Pfam" id="PF00583">
    <property type="entry name" value="Acetyltransf_1"/>
    <property type="match status" value="1"/>
</dbReference>
<protein>
    <recommendedName>
        <fullName evidence="1">N-acetyltransferase domain-containing protein</fullName>
    </recommendedName>
</protein>
<comment type="caution">
    <text evidence="2">The sequence shown here is derived from an EMBL/GenBank/DDBJ whole genome shotgun (WGS) entry which is preliminary data.</text>
</comment>
<evidence type="ECO:0000313" key="3">
    <source>
        <dbReference type="Proteomes" id="UP000823908"/>
    </source>
</evidence>
<dbReference type="GO" id="GO:0016747">
    <property type="term" value="F:acyltransferase activity, transferring groups other than amino-acyl groups"/>
    <property type="evidence" value="ECO:0007669"/>
    <property type="project" value="InterPro"/>
</dbReference>
<sequence length="185" mass="20552">MTTREGQIISRATIEHSIDEGHAYRVLAGGRPVGGLVVQVGGSRGTLDLLFIAPEEHSKGYGQAAWALVEDTYPAVTTWETFPPYFETRNVHFYVNKLGFEIVEFFNLQHPNPHYPASQHGAGGSSAAHEDFLFMKTLAKKPVQAEVQRVRYADKGQLHQLINLQGLKACRYGQDADGSGWLELR</sequence>
<gene>
    <name evidence="2" type="ORF">H9908_08465</name>
</gene>
<reference evidence="2" key="1">
    <citation type="journal article" date="2021" name="PeerJ">
        <title>Extensive microbial diversity within the chicken gut microbiome revealed by metagenomics and culture.</title>
        <authorList>
            <person name="Gilroy R."/>
            <person name="Ravi A."/>
            <person name="Getino M."/>
            <person name="Pursley I."/>
            <person name="Horton D.L."/>
            <person name="Alikhan N.F."/>
            <person name="Baker D."/>
            <person name="Gharbi K."/>
            <person name="Hall N."/>
            <person name="Watson M."/>
            <person name="Adriaenssens E.M."/>
            <person name="Foster-Nyarko E."/>
            <person name="Jarju S."/>
            <person name="Secka A."/>
            <person name="Antonio M."/>
            <person name="Oren A."/>
            <person name="Chaudhuri R.R."/>
            <person name="La Ragione R."/>
            <person name="Hildebrand F."/>
            <person name="Pallen M.J."/>
        </authorList>
    </citation>
    <scope>NUCLEOTIDE SEQUENCE</scope>
    <source>
        <strain evidence="2">ChiHjej10B9-4811</strain>
    </source>
</reference>
<feature type="domain" description="N-acetyltransferase" evidence="1">
    <location>
        <begin position="1"/>
        <end position="122"/>
    </location>
</feature>
<name>A0A9D2UGF5_9MICC</name>
<dbReference type="InterPro" id="IPR016181">
    <property type="entry name" value="Acyl_CoA_acyltransferase"/>
</dbReference>
<dbReference type="EMBL" id="DWUS01000194">
    <property type="protein sequence ID" value="HJD51881.1"/>
    <property type="molecule type" value="Genomic_DNA"/>
</dbReference>
<dbReference type="PROSITE" id="PS51186">
    <property type="entry name" value="GNAT"/>
    <property type="match status" value="1"/>
</dbReference>
<evidence type="ECO:0000313" key="2">
    <source>
        <dbReference type="EMBL" id="HJD51881.1"/>
    </source>
</evidence>
<dbReference type="InterPro" id="IPR000182">
    <property type="entry name" value="GNAT_dom"/>
</dbReference>
<accession>A0A9D2UGF5</accession>
<organism evidence="2 3">
    <name type="scientific">Candidatus Rothia avistercoris</name>
    <dbReference type="NCBI Taxonomy" id="2840479"/>
    <lineage>
        <taxon>Bacteria</taxon>
        <taxon>Bacillati</taxon>
        <taxon>Actinomycetota</taxon>
        <taxon>Actinomycetes</taxon>
        <taxon>Micrococcales</taxon>
        <taxon>Micrococcaceae</taxon>
        <taxon>Rothia</taxon>
    </lineage>
</organism>
<dbReference type="Proteomes" id="UP000823908">
    <property type="component" value="Unassembled WGS sequence"/>
</dbReference>
<dbReference type="AlphaFoldDB" id="A0A9D2UGF5"/>
<reference evidence="2" key="2">
    <citation type="submission" date="2021-04" db="EMBL/GenBank/DDBJ databases">
        <authorList>
            <person name="Gilroy R."/>
        </authorList>
    </citation>
    <scope>NUCLEOTIDE SEQUENCE</scope>
    <source>
        <strain evidence="2">ChiHjej10B9-4811</strain>
    </source>
</reference>
<proteinExistence type="predicted"/>
<dbReference type="SUPFAM" id="SSF55729">
    <property type="entry name" value="Acyl-CoA N-acyltransferases (Nat)"/>
    <property type="match status" value="1"/>
</dbReference>